<dbReference type="GO" id="GO:0016787">
    <property type="term" value="F:hydrolase activity"/>
    <property type="evidence" value="ECO:0007669"/>
    <property type="project" value="UniProtKB-KW"/>
</dbReference>
<dbReference type="PhylomeDB" id="A0A0G4IAR4"/>
<evidence type="ECO:0000256" key="9">
    <source>
        <dbReference type="RuleBase" id="RU000492"/>
    </source>
</evidence>
<dbReference type="SMART" id="SM00490">
    <property type="entry name" value="HELICc"/>
    <property type="match status" value="1"/>
</dbReference>
<reference evidence="13" key="1">
    <citation type="submission" date="2014-11" db="EMBL/GenBank/DDBJ databases">
        <authorList>
            <person name="Otto D Thomas"/>
            <person name="Naeem Raeece"/>
        </authorList>
    </citation>
    <scope>NUCLEOTIDE SEQUENCE</scope>
</reference>
<evidence type="ECO:0000256" key="4">
    <source>
        <dbReference type="ARBA" id="ARBA00022806"/>
    </source>
</evidence>
<evidence type="ECO:0000256" key="6">
    <source>
        <dbReference type="ARBA" id="ARBA00022884"/>
    </source>
</evidence>
<dbReference type="AlphaFoldDB" id="A0A0G4IAR4"/>
<evidence type="ECO:0000256" key="2">
    <source>
        <dbReference type="ARBA" id="ARBA00022741"/>
    </source>
</evidence>
<dbReference type="PANTHER" id="PTHR47959:SF15">
    <property type="entry name" value="RNA HELICASE"/>
    <property type="match status" value="1"/>
</dbReference>
<dbReference type="GO" id="GO:0003724">
    <property type="term" value="F:RNA helicase activity"/>
    <property type="evidence" value="ECO:0007669"/>
    <property type="project" value="UniProtKB-EC"/>
</dbReference>
<dbReference type="PANTHER" id="PTHR47959">
    <property type="entry name" value="ATP-DEPENDENT RNA HELICASE RHLE-RELATED"/>
    <property type="match status" value="1"/>
</dbReference>
<dbReference type="VEuPathDB" id="CryptoDB:Cvel_12626"/>
<feature type="region of interest" description="Disordered" evidence="10">
    <location>
        <begin position="521"/>
        <end position="637"/>
    </location>
</feature>
<feature type="domain" description="Helicase C-terminal" evidence="12">
    <location>
        <begin position="358"/>
        <end position="520"/>
    </location>
</feature>
<dbReference type="SUPFAM" id="SSF52540">
    <property type="entry name" value="P-loop containing nucleoside triphosphate hydrolases"/>
    <property type="match status" value="1"/>
</dbReference>
<dbReference type="CDD" id="cd18787">
    <property type="entry name" value="SF2_C_DEAD"/>
    <property type="match status" value="1"/>
</dbReference>
<dbReference type="InterPro" id="IPR014001">
    <property type="entry name" value="Helicase_ATP-bd"/>
</dbReference>
<dbReference type="InterPro" id="IPR011545">
    <property type="entry name" value="DEAD/DEAH_box_helicase_dom"/>
</dbReference>
<evidence type="ECO:0000256" key="3">
    <source>
        <dbReference type="ARBA" id="ARBA00022801"/>
    </source>
</evidence>
<keyword evidence="6" id="KW-0694">RNA-binding</keyword>
<dbReference type="GO" id="GO:0005524">
    <property type="term" value="F:ATP binding"/>
    <property type="evidence" value="ECO:0007669"/>
    <property type="project" value="UniProtKB-KW"/>
</dbReference>
<dbReference type="GO" id="GO:0030490">
    <property type="term" value="P:maturation of SSU-rRNA"/>
    <property type="evidence" value="ECO:0007669"/>
    <property type="project" value="InterPro"/>
</dbReference>
<evidence type="ECO:0000259" key="12">
    <source>
        <dbReference type="PROSITE" id="PS51194"/>
    </source>
</evidence>
<dbReference type="InterPro" id="IPR027417">
    <property type="entry name" value="P-loop_NTPase"/>
</dbReference>
<dbReference type="Gene3D" id="3.40.50.300">
    <property type="entry name" value="P-loop containing nucleotide triphosphate hydrolases"/>
    <property type="match status" value="2"/>
</dbReference>
<keyword evidence="4 9" id="KW-0347">Helicase</keyword>
<evidence type="ECO:0000313" key="13">
    <source>
        <dbReference type="EMBL" id="CEM54248.1"/>
    </source>
</evidence>
<gene>
    <name evidence="13" type="ORF">Cvel_12626</name>
</gene>
<proteinExistence type="inferred from homology"/>
<feature type="region of interest" description="Disordered" evidence="10">
    <location>
        <begin position="1"/>
        <end position="44"/>
    </location>
</feature>
<accession>A0A0G4IAR4</accession>
<evidence type="ECO:0000256" key="1">
    <source>
        <dbReference type="ARBA" id="ARBA00012552"/>
    </source>
</evidence>
<name>A0A0G4IAR4_9ALVE</name>
<dbReference type="GO" id="GO:0005829">
    <property type="term" value="C:cytosol"/>
    <property type="evidence" value="ECO:0007669"/>
    <property type="project" value="TreeGrafter"/>
</dbReference>
<feature type="region of interest" description="Disordered" evidence="10">
    <location>
        <begin position="61"/>
        <end position="112"/>
    </location>
</feature>
<dbReference type="InterPro" id="IPR050079">
    <property type="entry name" value="DEAD_box_RNA_helicase"/>
</dbReference>
<dbReference type="PROSITE" id="PS51192">
    <property type="entry name" value="HELICASE_ATP_BIND_1"/>
    <property type="match status" value="1"/>
</dbReference>
<feature type="compositionally biased region" description="Basic and acidic residues" evidence="10">
    <location>
        <begin position="521"/>
        <end position="555"/>
    </location>
</feature>
<protein>
    <recommendedName>
        <fullName evidence="1">RNA helicase</fullName>
        <ecNumber evidence="1">3.6.4.13</ecNumber>
    </recommendedName>
</protein>
<dbReference type="InterPro" id="IPR000629">
    <property type="entry name" value="RNA-helicase_DEAD-box_CS"/>
</dbReference>
<keyword evidence="3 9" id="KW-0378">Hydrolase</keyword>
<feature type="compositionally biased region" description="Basic and acidic residues" evidence="10">
    <location>
        <begin position="11"/>
        <end position="36"/>
    </location>
</feature>
<feature type="compositionally biased region" description="Basic and acidic residues" evidence="10">
    <location>
        <begin position="613"/>
        <end position="628"/>
    </location>
</feature>
<dbReference type="Pfam" id="PF00271">
    <property type="entry name" value="Helicase_C"/>
    <property type="match status" value="1"/>
</dbReference>
<dbReference type="GO" id="GO:0003723">
    <property type="term" value="F:RNA binding"/>
    <property type="evidence" value="ECO:0007669"/>
    <property type="project" value="UniProtKB-KW"/>
</dbReference>
<dbReference type="EC" id="3.6.4.13" evidence="1"/>
<dbReference type="PROSITE" id="PS00039">
    <property type="entry name" value="DEAD_ATP_HELICASE"/>
    <property type="match status" value="1"/>
</dbReference>
<comment type="similarity">
    <text evidence="7">Belongs to the DEAD box helicase family. DDX52/ROK1 subfamily.</text>
</comment>
<feature type="domain" description="Helicase ATP-binding" evidence="11">
    <location>
        <begin position="172"/>
        <end position="347"/>
    </location>
</feature>
<dbReference type="Pfam" id="PF00270">
    <property type="entry name" value="DEAD"/>
    <property type="match status" value="1"/>
</dbReference>
<evidence type="ECO:0000259" key="11">
    <source>
        <dbReference type="PROSITE" id="PS51192"/>
    </source>
</evidence>
<dbReference type="CDD" id="cd17957">
    <property type="entry name" value="DEADc_DDX52"/>
    <property type="match status" value="1"/>
</dbReference>
<keyword evidence="5 9" id="KW-0067">ATP-binding</keyword>
<evidence type="ECO:0000256" key="5">
    <source>
        <dbReference type="ARBA" id="ARBA00022840"/>
    </source>
</evidence>
<sequence>MDIFSVLRAGAKFDRGGKDRASSRKPTVEAAERDDASSPLTAAGLDNEDLDFFGVGNSNGGIGAVSSSSTSQAGKGPSGSGGGKKGKTGVGVAKSEADTGGRAKKEMSVEEAQVLRRRHGIKVTGGTGLAETPGPFETFDDLPSLGVPSWLVENLRTTCKYSNPTAVQMQAVPAILKGHSVLASAPTGSGKTVAFLLPILTALKGPGKDFCRALVVCPTRELAVQTLREFERLSMGKKFKGRMLDKALEGSSATSSAALQKTRLDFGVSTPLKLVQKLREGGVSLKACRHLVLDEADKLLDLGFQEQVDEIIAACAGPSVALHFFSATLPENVIRLAESVVTSPLRIMVGAANAASLDVDQKLLFVSTEEGKLMAFRQMVQQGEVAPPCLVFVQSKERAQELFAELLYDGVFVDVMSAEKTRAQRDTLVEAFRTGKVWVLICTDLMARGVDFKGVQLVVNYDMPQSAATYIHRVGRTGRAGRKGRAVTFFTAADIPSLRPLVNVLRQSGLEVPQWMAQIKKMERREQRKKEWRPPDRRRISTDPDAPSRRQGKGEKGKRKRSEPGQDDGEEEQREGSSSKKQQRKGIPISSDRVGKSFSQGGGKKKKKGKGAFHSEAHSTKKGLETRKNRQKGLSKG</sequence>
<evidence type="ECO:0000256" key="10">
    <source>
        <dbReference type="SAM" id="MobiDB-lite"/>
    </source>
</evidence>
<organism evidence="13">
    <name type="scientific">Chromera velia CCMP2878</name>
    <dbReference type="NCBI Taxonomy" id="1169474"/>
    <lineage>
        <taxon>Eukaryota</taxon>
        <taxon>Sar</taxon>
        <taxon>Alveolata</taxon>
        <taxon>Colpodellida</taxon>
        <taxon>Chromeraceae</taxon>
        <taxon>Chromera</taxon>
    </lineage>
</organism>
<keyword evidence="2 9" id="KW-0547">Nucleotide-binding</keyword>
<dbReference type="SMART" id="SM00487">
    <property type="entry name" value="DEXDc"/>
    <property type="match status" value="1"/>
</dbReference>
<dbReference type="InterPro" id="IPR001650">
    <property type="entry name" value="Helicase_C-like"/>
</dbReference>
<evidence type="ECO:0000256" key="8">
    <source>
        <dbReference type="ARBA" id="ARBA00047984"/>
    </source>
</evidence>
<dbReference type="EMBL" id="CDMZ01005769">
    <property type="protein sequence ID" value="CEM54248.1"/>
    <property type="molecule type" value="Genomic_DNA"/>
</dbReference>
<comment type="catalytic activity">
    <reaction evidence="8">
        <text>ATP + H2O = ADP + phosphate + H(+)</text>
        <dbReference type="Rhea" id="RHEA:13065"/>
        <dbReference type="ChEBI" id="CHEBI:15377"/>
        <dbReference type="ChEBI" id="CHEBI:15378"/>
        <dbReference type="ChEBI" id="CHEBI:30616"/>
        <dbReference type="ChEBI" id="CHEBI:43474"/>
        <dbReference type="ChEBI" id="CHEBI:456216"/>
        <dbReference type="EC" id="3.6.4.13"/>
    </reaction>
</comment>
<feature type="compositionally biased region" description="Basic and acidic residues" evidence="10">
    <location>
        <begin position="95"/>
        <end position="108"/>
    </location>
</feature>
<dbReference type="InterPro" id="IPR044764">
    <property type="entry name" value="DDX52/Rok1_DEADc"/>
</dbReference>
<evidence type="ECO:0000256" key="7">
    <source>
        <dbReference type="ARBA" id="ARBA00024355"/>
    </source>
</evidence>
<dbReference type="PROSITE" id="PS51194">
    <property type="entry name" value="HELICASE_CTER"/>
    <property type="match status" value="1"/>
</dbReference>